<dbReference type="Gene3D" id="3.40.50.10440">
    <property type="entry name" value="Dihydroxyacetone kinase, domain 1"/>
    <property type="match status" value="1"/>
</dbReference>
<dbReference type="EMBL" id="JAVFCB010000003">
    <property type="protein sequence ID" value="MDQ4213494.1"/>
    <property type="molecule type" value="Genomic_DNA"/>
</dbReference>
<feature type="domain" description="DhaL" evidence="5">
    <location>
        <begin position="381"/>
        <end position="578"/>
    </location>
</feature>
<evidence type="ECO:0000313" key="8">
    <source>
        <dbReference type="Proteomes" id="UP001230289"/>
    </source>
</evidence>
<dbReference type="RefSeq" id="WP_308488438.1">
    <property type="nucleotide sequence ID" value="NZ_JAVFCB010000003.1"/>
</dbReference>
<feature type="domain" description="DhaK" evidence="6">
    <location>
        <begin position="11"/>
        <end position="333"/>
    </location>
</feature>
<dbReference type="Proteomes" id="UP001230289">
    <property type="component" value="Unassembled WGS sequence"/>
</dbReference>
<evidence type="ECO:0000259" key="5">
    <source>
        <dbReference type="PROSITE" id="PS51480"/>
    </source>
</evidence>
<dbReference type="Gene3D" id="1.25.40.340">
    <property type="match status" value="1"/>
</dbReference>
<dbReference type="GO" id="GO:0016301">
    <property type="term" value="F:kinase activity"/>
    <property type="evidence" value="ECO:0007669"/>
    <property type="project" value="UniProtKB-KW"/>
</dbReference>
<evidence type="ECO:0000256" key="1">
    <source>
        <dbReference type="ARBA" id="ARBA00022679"/>
    </source>
</evidence>
<proteinExistence type="predicted"/>
<dbReference type="PANTHER" id="PTHR28629:SF4">
    <property type="entry name" value="TRIOKINASE_FMN CYCLASE"/>
    <property type="match status" value="1"/>
</dbReference>
<dbReference type="NCBIfam" id="NF011049">
    <property type="entry name" value="PRK14479.1"/>
    <property type="match status" value="1"/>
</dbReference>
<keyword evidence="3 7" id="KW-0418">Kinase</keyword>
<dbReference type="InterPro" id="IPR036117">
    <property type="entry name" value="DhaL_dom_sf"/>
</dbReference>
<dbReference type="SUPFAM" id="SSF101473">
    <property type="entry name" value="DhaL-like"/>
    <property type="match status" value="1"/>
</dbReference>
<evidence type="ECO:0000259" key="6">
    <source>
        <dbReference type="PROSITE" id="PS51481"/>
    </source>
</evidence>
<evidence type="ECO:0000313" key="7">
    <source>
        <dbReference type="EMBL" id="MDQ4213494.1"/>
    </source>
</evidence>
<keyword evidence="8" id="KW-1185">Reference proteome</keyword>
<comment type="caution">
    <text evidence="7">The sequence shown here is derived from an EMBL/GenBank/DDBJ whole genome shotgun (WGS) entry which is preliminary data.</text>
</comment>
<dbReference type="InterPro" id="IPR004007">
    <property type="entry name" value="DhaL_dom"/>
</dbReference>
<sequence>MTALSTKLINAPEDFVDEVIDGILGAHGDGLRAASGDARAIVRTALPAGTVGIVTGGGSGHLPLFLGYVGTGLCSGVAVGNVFSSPSPEQIHAATVASDTGAGVLYLYGNYGGDVFNFDLAADLAALDGIRTATVLGADDVASAPREKARSRRGVAGIFFAYKIAGASAARGDDLDTVASLAQRAADRTGTMGVGLAPTVLPTTGKPSFDLAEGQMEIGVGIHGEPGRRTGPIAPADAVADELVQTIVADLGIERGARVAVLVNGLGATPLEELYLLSRRTRQLLDEREVRIHRAYVGEFATSLEMAGASISILALDDELAALLDAPADSPFFAQGGVAPEAVTAAAPVHETGDPQTTPSADSAADSGTAVATAEATAAGAALAAAITAVAPRWAAHADELRDLDAALGDGDLGITVSSGVAAILVALDGVTATDIADPVLRAGRAFATANPSTFAALVGGGLLAAGGSLQGHGPLDRAALVAAMRALAARIAERGKAQAGDKTVLDALLPSIDALAAADADPRAAVAAMRAAAWAGVRGTTELVSQRGRAAWVGERSAGRPDPGATAYARLLDEVAAWLDETA</sequence>
<evidence type="ECO:0000256" key="2">
    <source>
        <dbReference type="ARBA" id="ARBA00022741"/>
    </source>
</evidence>
<evidence type="ECO:0000256" key="4">
    <source>
        <dbReference type="ARBA" id="ARBA00022840"/>
    </source>
</evidence>
<accession>A0ABU0XEF6</accession>
<organism evidence="7 8">
    <name type="scientific">Microbacterium capsulatum</name>
    <dbReference type="NCBI Taxonomy" id="3041921"/>
    <lineage>
        <taxon>Bacteria</taxon>
        <taxon>Bacillati</taxon>
        <taxon>Actinomycetota</taxon>
        <taxon>Actinomycetes</taxon>
        <taxon>Micrococcales</taxon>
        <taxon>Microbacteriaceae</taxon>
        <taxon>Microbacterium</taxon>
    </lineage>
</organism>
<name>A0ABU0XEF6_9MICO</name>
<keyword evidence="4" id="KW-0067">ATP-binding</keyword>
<dbReference type="SUPFAM" id="SSF82549">
    <property type="entry name" value="DAK1/DegV-like"/>
    <property type="match status" value="1"/>
</dbReference>
<keyword evidence="2" id="KW-0547">Nucleotide-binding</keyword>
<dbReference type="PANTHER" id="PTHR28629">
    <property type="entry name" value="TRIOKINASE/FMN CYCLASE"/>
    <property type="match status" value="1"/>
</dbReference>
<dbReference type="PROSITE" id="PS51480">
    <property type="entry name" value="DHAL"/>
    <property type="match status" value="1"/>
</dbReference>
<dbReference type="Pfam" id="PF02733">
    <property type="entry name" value="Dak1"/>
    <property type="match status" value="1"/>
</dbReference>
<dbReference type="PROSITE" id="PS51481">
    <property type="entry name" value="DHAK"/>
    <property type="match status" value="1"/>
</dbReference>
<dbReference type="InterPro" id="IPR004006">
    <property type="entry name" value="DhaK_dom"/>
</dbReference>
<evidence type="ECO:0000256" key="3">
    <source>
        <dbReference type="ARBA" id="ARBA00022777"/>
    </source>
</evidence>
<dbReference type="Pfam" id="PF02734">
    <property type="entry name" value="Dak2"/>
    <property type="match status" value="1"/>
</dbReference>
<gene>
    <name evidence="7" type="ORF">RBR11_06155</name>
</gene>
<protein>
    <submittedName>
        <fullName evidence="7">Dihydroxyacetone kinase family protein</fullName>
    </submittedName>
</protein>
<dbReference type="InterPro" id="IPR050861">
    <property type="entry name" value="Dihydroxyacetone_Kinase"/>
</dbReference>
<dbReference type="SMART" id="SM01120">
    <property type="entry name" value="Dak2"/>
    <property type="match status" value="1"/>
</dbReference>
<keyword evidence="1" id="KW-0808">Transferase</keyword>
<reference evidence="7 8" key="1">
    <citation type="submission" date="2023-08" db="EMBL/GenBank/DDBJ databases">
        <title>Microbacterium sp. nov., isolated from a waste landfill.</title>
        <authorList>
            <person name="Wen W."/>
        </authorList>
    </citation>
    <scope>NUCLEOTIDE SEQUENCE [LARGE SCALE GENOMIC DNA]</scope>
    <source>
        <strain evidence="7 8">ASV81</strain>
    </source>
</reference>
<dbReference type="Gene3D" id="3.30.1180.20">
    <property type="entry name" value="Dihydroxyacetone kinase, domain 2"/>
    <property type="match status" value="1"/>
</dbReference>